<gene>
    <name evidence="1" type="ORF">A2625_01985</name>
</gene>
<evidence type="ECO:0000313" key="1">
    <source>
        <dbReference type="EMBL" id="OGB88797.1"/>
    </source>
</evidence>
<dbReference type="EMBL" id="METM01000033">
    <property type="protein sequence ID" value="OGB88797.1"/>
    <property type="molecule type" value="Genomic_DNA"/>
</dbReference>
<dbReference type="Proteomes" id="UP000178724">
    <property type="component" value="Unassembled WGS sequence"/>
</dbReference>
<name>A0A1F4PYT0_UNCSA</name>
<proteinExistence type="predicted"/>
<sequence length="246" mass="26388">MIFLGMVGGFGGAPKWRGAIDLLKPGGGSMTAFDPLKNITPGQLQLLRAKIGLINGARSLKLFESSANLKQLADHILALQQQLFPGIGALIVARRNDDYATIAQTALPFQPAELQLSAPNSIVRAAGETNPSLYRRTIYIPDLGSDVIFTASEFDTVGGGNALLPDHHELEEGMISASGLHFETFSLKRQSIASLAVAPMLEFKREDPSGAILLFGGKDFLDPLVDLIVLRLLADYAARPLKKIPA</sequence>
<organism evidence="1 2">
    <name type="scientific">candidate division WOR-1 bacterium RIFCSPHIGHO2_01_FULL_53_15</name>
    <dbReference type="NCBI Taxonomy" id="1802564"/>
    <lineage>
        <taxon>Bacteria</taxon>
        <taxon>Bacillati</taxon>
        <taxon>Saganbacteria</taxon>
    </lineage>
</organism>
<evidence type="ECO:0000313" key="2">
    <source>
        <dbReference type="Proteomes" id="UP000178724"/>
    </source>
</evidence>
<accession>A0A1F4PYT0</accession>
<protein>
    <submittedName>
        <fullName evidence="1">Uncharacterized protein</fullName>
    </submittedName>
</protein>
<comment type="caution">
    <text evidence="1">The sequence shown here is derived from an EMBL/GenBank/DDBJ whole genome shotgun (WGS) entry which is preliminary data.</text>
</comment>
<dbReference type="AlphaFoldDB" id="A0A1F4PYT0"/>
<reference evidence="1 2" key="1">
    <citation type="journal article" date="2016" name="Nat. Commun.">
        <title>Thousands of microbial genomes shed light on interconnected biogeochemical processes in an aquifer system.</title>
        <authorList>
            <person name="Anantharaman K."/>
            <person name="Brown C.T."/>
            <person name="Hug L.A."/>
            <person name="Sharon I."/>
            <person name="Castelle C.J."/>
            <person name="Probst A.J."/>
            <person name="Thomas B.C."/>
            <person name="Singh A."/>
            <person name="Wilkins M.J."/>
            <person name="Karaoz U."/>
            <person name="Brodie E.L."/>
            <person name="Williams K.H."/>
            <person name="Hubbard S.S."/>
            <person name="Banfield J.F."/>
        </authorList>
    </citation>
    <scope>NUCLEOTIDE SEQUENCE [LARGE SCALE GENOMIC DNA]</scope>
</reference>